<dbReference type="HOGENOM" id="CLU_1499008_0_0_1"/>
<dbReference type="RefSeq" id="XP_005786749.1">
    <property type="nucleotide sequence ID" value="XM_005786692.1"/>
</dbReference>
<dbReference type="KEGG" id="ehx:EMIHUDRAFT_352297"/>
<proteinExistence type="predicted"/>
<organism evidence="2 3">
    <name type="scientific">Emiliania huxleyi (strain CCMP1516)</name>
    <dbReference type="NCBI Taxonomy" id="280463"/>
    <lineage>
        <taxon>Eukaryota</taxon>
        <taxon>Haptista</taxon>
        <taxon>Haptophyta</taxon>
        <taxon>Prymnesiophyceae</taxon>
        <taxon>Isochrysidales</taxon>
        <taxon>Noelaerhabdaceae</taxon>
        <taxon>Emiliania</taxon>
    </lineage>
</organism>
<sequence>MLIVGVDSGGSDDESEPDEEPEYTAEQILQLRHILITEARAKALEKADDFCSCGQSAGGFAMFNTSDGNQICAGIPKEVQAALKKKTLPERFDALFALTHGLKNYDFWMNDNECWEPGQELEKAIKTLGKAWRDMLKNSDALLGIDGEFTRPGIEALLSQLQDDFASCEPTADYPFKWRA</sequence>
<reference evidence="2" key="2">
    <citation type="submission" date="2024-10" db="UniProtKB">
        <authorList>
            <consortium name="EnsemblProtists"/>
        </authorList>
    </citation>
    <scope>IDENTIFICATION</scope>
</reference>
<reference evidence="3" key="1">
    <citation type="journal article" date="2013" name="Nature">
        <title>Pan genome of the phytoplankton Emiliania underpins its global distribution.</title>
        <authorList>
            <person name="Read B.A."/>
            <person name="Kegel J."/>
            <person name="Klute M.J."/>
            <person name="Kuo A."/>
            <person name="Lefebvre S.C."/>
            <person name="Maumus F."/>
            <person name="Mayer C."/>
            <person name="Miller J."/>
            <person name="Monier A."/>
            <person name="Salamov A."/>
            <person name="Young J."/>
            <person name="Aguilar M."/>
            <person name="Claverie J.M."/>
            <person name="Frickenhaus S."/>
            <person name="Gonzalez K."/>
            <person name="Herman E.K."/>
            <person name="Lin Y.C."/>
            <person name="Napier J."/>
            <person name="Ogata H."/>
            <person name="Sarno A.F."/>
            <person name="Shmutz J."/>
            <person name="Schroeder D."/>
            <person name="de Vargas C."/>
            <person name="Verret F."/>
            <person name="von Dassow P."/>
            <person name="Valentin K."/>
            <person name="Van de Peer Y."/>
            <person name="Wheeler G."/>
            <person name="Dacks J.B."/>
            <person name="Delwiche C.F."/>
            <person name="Dyhrman S.T."/>
            <person name="Glockner G."/>
            <person name="John U."/>
            <person name="Richards T."/>
            <person name="Worden A.Z."/>
            <person name="Zhang X."/>
            <person name="Grigoriev I.V."/>
            <person name="Allen A.E."/>
            <person name="Bidle K."/>
            <person name="Borodovsky M."/>
            <person name="Bowler C."/>
            <person name="Brownlee C."/>
            <person name="Cock J.M."/>
            <person name="Elias M."/>
            <person name="Gladyshev V.N."/>
            <person name="Groth M."/>
            <person name="Guda C."/>
            <person name="Hadaegh A."/>
            <person name="Iglesias-Rodriguez M.D."/>
            <person name="Jenkins J."/>
            <person name="Jones B.M."/>
            <person name="Lawson T."/>
            <person name="Leese F."/>
            <person name="Lindquist E."/>
            <person name="Lobanov A."/>
            <person name="Lomsadze A."/>
            <person name="Malik S.B."/>
            <person name="Marsh M.E."/>
            <person name="Mackinder L."/>
            <person name="Mock T."/>
            <person name="Mueller-Roeber B."/>
            <person name="Pagarete A."/>
            <person name="Parker M."/>
            <person name="Probert I."/>
            <person name="Quesneville H."/>
            <person name="Raines C."/>
            <person name="Rensing S.A."/>
            <person name="Riano-Pachon D.M."/>
            <person name="Richier S."/>
            <person name="Rokitta S."/>
            <person name="Shiraiwa Y."/>
            <person name="Soanes D.M."/>
            <person name="van der Giezen M."/>
            <person name="Wahlund T.M."/>
            <person name="Williams B."/>
            <person name="Wilson W."/>
            <person name="Wolfe G."/>
            <person name="Wurch L.L."/>
        </authorList>
    </citation>
    <scope>NUCLEOTIDE SEQUENCE</scope>
</reference>
<evidence type="ECO:0000313" key="2">
    <source>
        <dbReference type="EnsemblProtists" id="EOD34320"/>
    </source>
</evidence>
<protein>
    <submittedName>
        <fullName evidence="2">Uncharacterized protein</fullName>
    </submittedName>
</protein>
<accession>A0A0D3KEY5</accession>
<name>A0A0D3KEY5_EMIH1</name>
<dbReference type="EnsemblProtists" id="EOD34320">
    <property type="protein sequence ID" value="EOD34320"/>
    <property type="gene ID" value="EMIHUDRAFT_352297"/>
</dbReference>
<evidence type="ECO:0000313" key="3">
    <source>
        <dbReference type="Proteomes" id="UP000013827"/>
    </source>
</evidence>
<dbReference type="PaxDb" id="2903-EOD34320"/>
<feature type="compositionally biased region" description="Acidic residues" evidence="1">
    <location>
        <begin position="10"/>
        <end position="22"/>
    </location>
</feature>
<dbReference type="Proteomes" id="UP000013827">
    <property type="component" value="Unassembled WGS sequence"/>
</dbReference>
<dbReference type="OMA" id="HILITEA"/>
<dbReference type="GeneID" id="17279591"/>
<keyword evidence="3" id="KW-1185">Reference proteome</keyword>
<dbReference type="AlphaFoldDB" id="A0A0D3KEY5"/>
<dbReference type="eggNOG" id="ENOG502SSJE">
    <property type="taxonomic scope" value="Eukaryota"/>
</dbReference>
<feature type="region of interest" description="Disordered" evidence="1">
    <location>
        <begin position="1"/>
        <end position="22"/>
    </location>
</feature>
<evidence type="ECO:0000256" key="1">
    <source>
        <dbReference type="SAM" id="MobiDB-lite"/>
    </source>
</evidence>